<keyword evidence="2" id="KW-0812">Transmembrane</keyword>
<evidence type="ECO:0000256" key="2">
    <source>
        <dbReference type="SAM" id="Phobius"/>
    </source>
</evidence>
<protein>
    <submittedName>
        <fullName evidence="3">Uncharacterized protein</fullName>
    </submittedName>
</protein>
<dbReference type="EMBL" id="JAXAVX010000002">
    <property type="protein sequence ID" value="MDX8151082.1"/>
    <property type="molecule type" value="Genomic_DNA"/>
</dbReference>
<name>A0ABU4VI98_9ACTN</name>
<feature type="compositionally biased region" description="Polar residues" evidence="1">
    <location>
        <begin position="120"/>
        <end position="129"/>
    </location>
</feature>
<dbReference type="RefSeq" id="WP_319953235.1">
    <property type="nucleotide sequence ID" value="NZ_JAXAVX010000002.1"/>
</dbReference>
<feature type="region of interest" description="Disordered" evidence="1">
    <location>
        <begin position="95"/>
        <end position="129"/>
    </location>
</feature>
<gene>
    <name evidence="3" type="ORF">SK069_05720</name>
</gene>
<keyword evidence="2" id="KW-0472">Membrane</keyword>
<dbReference type="Proteomes" id="UP001277761">
    <property type="component" value="Unassembled WGS sequence"/>
</dbReference>
<evidence type="ECO:0000313" key="4">
    <source>
        <dbReference type="Proteomes" id="UP001277761"/>
    </source>
</evidence>
<sequence>MTPSPTVRRARGQLVLIGAVVVAIVLGIASVFYTRETDQSGREREDETTIARGYQRCLQNAPVATAVNLLVDQDPSVGKQLRALVPATSLTDEGRLPVPSCRATYPRGPELAKKYPDVAPTTTTPRSRP</sequence>
<reference evidence="3 4" key="1">
    <citation type="submission" date="2023-11" db="EMBL/GenBank/DDBJ databases">
        <authorList>
            <person name="Xu M."/>
            <person name="Jiang T."/>
        </authorList>
    </citation>
    <scope>NUCLEOTIDE SEQUENCE [LARGE SCALE GENOMIC DNA]</scope>
    <source>
        <strain evidence="3 4">SD</strain>
    </source>
</reference>
<comment type="caution">
    <text evidence="3">The sequence shown here is derived from an EMBL/GenBank/DDBJ whole genome shotgun (WGS) entry which is preliminary data.</text>
</comment>
<feature type="transmembrane region" description="Helical" evidence="2">
    <location>
        <begin position="12"/>
        <end position="34"/>
    </location>
</feature>
<keyword evidence="2" id="KW-1133">Transmembrane helix</keyword>
<evidence type="ECO:0000313" key="3">
    <source>
        <dbReference type="EMBL" id="MDX8151082.1"/>
    </source>
</evidence>
<evidence type="ECO:0000256" key="1">
    <source>
        <dbReference type="SAM" id="MobiDB-lite"/>
    </source>
</evidence>
<proteinExistence type="predicted"/>
<accession>A0ABU4VI98</accession>
<keyword evidence="4" id="KW-1185">Reference proteome</keyword>
<organism evidence="3 4">
    <name type="scientific">Patulibacter brassicae</name>
    <dbReference type="NCBI Taxonomy" id="1705717"/>
    <lineage>
        <taxon>Bacteria</taxon>
        <taxon>Bacillati</taxon>
        <taxon>Actinomycetota</taxon>
        <taxon>Thermoleophilia</taxon>
        <taxon>Solirubrobacterales</taxon>
        <taxon>Patulibacteraceae</taxon>
        <taxon>Patulibacter</taxon>
    </lineage>
</organism>